<dbReference type="RefSeq" id="WP_075061235.1">
    <property type="nucleotide sequence ID" value="NZ_LGCL01000004.1"/>
</dbReference>
<dbReference type="SMART" id="SM00065">
    <property type="entry name" value="GAF"/>
    <property type="match status" value="2"/>
</dbReference>
<dbReference type="InterPro" id="IPR003018">
    <property type="entry name" value="GAF"/>
</dbReference>
<dbReference type="Gene3D" id="1.20.5.1930">
    <property type="match status" value="1"/>
</dbReference>
<dbReference type="SMART" id="SM00387">
    <property type="entry name" value="HATPase_c"/>
    <property type="match status" value="1"/>
</dbReference>
<dbReference type="GO" id="GO:0046983">
    <property type="term" value="F:protein dimerization activity"/>
    <property type="evidence" value="ECO:0007669"/>
    <property type="project" value="InterPro"/>
</dbReference>
<evidence type="ECO:0000256" key="3">
    <source>
        <dbReference type="ARBA" id="ARBA00023012"/>
    </source>
</evidence>
<evidence type="ECO:0000313" key="6">
    <source>
        <dbReference type="Proteomes" id="UP000050417"/>
    </source>
</evidence>
<dbReference type="GO" id="GO:0000155">
    <property type="term" value="F:phosphorelay sensor kinase activity"/>
    <property type="evidence" value="ECO:0007669"/>
    <property type="project" value="InterPro"/>
</dbReference>
<gene>
    <name evidence="5" type="ORF">ADN00_01735</name>
</gene>
<dbReference type="OrthoDB" id="9781904at2"/>
<organism evidence="5 6">
    <name type="scientific">Ornatilinea apprima</name>
    <dbReference type="NCBI Taxonomy" id="1134406"/>
    <lineage>
        <taxon>Bacteria</taxon>
        <taxon>Bacillati</taxon>
        <taxon>Chloroflexota</taxon>
        <taxon>Anaerolineae</taxon>
        <taxon>Anaerolineales</taxon>
        <taxon>Anaerolineaceae</taxon>
        <taxon>Ornatilinea</taxon>
    </lineage>
</organism>
<dbReference type="SUPFAM" id="SSF55781">
    <property type="entry name" value="GAF domain-like"/>
    <property type="match status" value="2"/>
</dbReference>
<dbReference type="Pfam" id="PF07730">
    <property type="entry name" value="HisKA_3"/>
    <property type="match status" value="1"/>
</dbReference>
<protein>
    <recommendedName>
        <fullName evidence="4">Histidine kinase domain-containing protein</fullName>
    </recommendedName>
</protein>
<dbReference type="GO" id="GO:0016020">
    <property type="term" value="C:membrane"/>
    <property type="evidence" value="ECO:0007669"/>
    <property type="project" value="InterPro"/>
</dbReference>
<reference evidence="5 6" key="1">
    <citation type="submission" date="2015-07" db="EMBL/GenBank/DDBJ databases">
        <title>Genome sequence of Ornatilinea apprima DSM 23815.</title>
        <authorList>
            <person name="Hemp J."/>
            <person name="Ward L.M."/>
            <person name="Pace L.A."/>
            <person name="Fischer W.W."/>
        </authorList>
    </citation>
    <scope>NUCLEOTIDE SEQUENCE [LARGE SCALE GENOMIC DNA]</scope>
    <source>
        <strain evidence="5 6">P3M-1</strain>
    </source>
</reference>
<keyword evidence="6" id="KW-1185">Reference proteome</keyword>
<dbReference type="InterPro" id="IPR050482">
    <property type="entry name" value="Sensor_HK_TwoCompSys"/>
</dbReference>
<comment type="caution">
    <text evidence="5">The sequence shown here is derived from an EMBL/GenBank/DDBJ whole genome shotgun (WGS) entry which is preliminary data.</text>
</comment>
<feature type="domain" description="Histidine kinase" evidence="4">
    <location>
        <begin position="360"/>
        <end position="557"/>
    </location>
</feature>
<dbReference type="Pfam" id="PF02518">
    <property type="entry name" value="HATPase_c"/>
    <property type="match status" value="1"/>
</dbReference>
<dbReference type="InterPro" id="IPR005467">
    <property type="entry name" value="His_kinase_dom"/>
</dbReference>
<proteinExistence type="predicted"/>
<keyword evidence="1" id="KW-0808">Transferase</keyword>
<name>A0A0P6YEQ5_9CHLR</name>
<evidence type="ECO:0000259" key="4">
    <source>
        <dbReference type="PROSITE" id="PS50109"/>
    </source>
</evidence>
<dbReference type="Proteomes" id="UP000050417">
    <property type="component" value="Unassembled WGS sequence"/>
</dbReference>
<evidence type="ECO:0000256" key="1">
    <source>
        <dbReference type="ARBA" id="ARBA00022679"/>
    </source>
</evidence>
<dbReference type="Gene3D" id="3.30.565.10">
    <property type="entry name" value="Histidine kinase-like ATPase, C-terminal domain"/>
    <property type="match status" value="1"/>
</dbReference>
<dbReference type="InterPro" id="IPR036890">
    <property type="entry name" value="HATPase_C_sf"/>
</dbReference>
<dbReference type="Pfam" id="PF13185">
    <property type="entry name" value="GAF_2"/>
    <property type="match status" value="2"/>
</dbReference>
<dbReference type="CDD" id="cd16917">
    <property type="entry name" value="HATPase_UhpB-NarQ-NarX-like"/>
    <property type="match status" value="1"/>
</dbReference>
<dbReference type="PANTHER" id="PTHR24421:SF57">
    <property type="entry name" value="HISTIDINE KINASE DIMERISATION AND PHOSPHOACCEPTOR REGION"/>
    <property type="match status" value="1"/>
</dbReference>
<dbReference type="PROSITE" id="PS50109">
    <property type="entry name" value="HIS_KIN"/>
    <property type="match status" value="1"/>
</dbReference>
<dbReference type="InterPro" id="IPR003594">
    <property type="entry name" value="HATPase_dom"/>
</dbReference>
<sequence>MDTLSCEQLEERMASLHRASVDLVKESSLDALLKRIAEEACRQARARYAAVGVLGENGELEQFVPVGMLPEDIAKMPHPPRGLGLIGELMRADEPMRLPDIGSDPRSAGFPKHHPQMNSFLGVPILYGGEHLGQIYITNKIDGGEFTEADEQIIQTFAAYAATAIRNAKLYAKLMENEADLTQKNRNLALINDLAAALASSTDIDQILERSIHQVLESLQLEVGEVYLIQGDSKRLSLVHHQGSPVRKLWSQPQFRMGEGAVGQAAESGAPMHIHIPGSDTRKLDYSVTEHHLTQIVCFPLNGRQGVQGVLCVGTQRPRPIDETEKQFIEAISSWVGTALENVHLSLQQRRLAVLEERERIGMDLHDGVIQSIYAVGLILEHARLLMREDPDKAYNRIVQAIDSLNSTIRDIRAYILDLRPHQLHDENLLQGIRRLVSEFRANTLVEVSLQGPADGLADLPDAPALALFHICQESLANAAKHARAHHVYVNLWRTVDRALLEVRDDGRGFEPDEVRLALGHGLPNMQTRARNVGGDVDISSEPGEGTTVLAWVPHSNES</sequence>
<dbReference type="SUPFAM" id="SSF55874">
    <property type="entry name" value="ATPase domain of HSP90 chaperone/DNA topoisomerase II/histidine kinase"/>
    <property type="match status" value="1"/>
</dbReference>
<dbReference type="AlphaFoldDB" id="A0A0P6YEQ5"/>
<dbReference type="InterPro" id="IPR029016">
    <property type="entry name" value="GAF-like_dom_sf"/>
</dbReference>
<dbReference type="EMBL" id="LGCL01000004">
    <property type="protein sequence ID" value="KPL80588.1"/>
    <property type="molecule type" value="Genomic_DNA"/>
</dbReference>
<evidence type="ECO:0000313" key="5">
    <source>
        <dbReference type="EMBL" id="KPL80588.1"/>
    </source>
</evidence>
<dbReference type="PANTHER" id="PTHR24421">
    <property type="entry name" value="NITRATE/NITRITE SENSOR PROTEIN NARX-RELATED"/>
    <property type="match status" value="1"/>
</dbReference>
<dbReference type="Gene3D" id="3.30.450.40">
    <property type="match status" value="2"/>
</dbReference>
<dbReference type="STRING" id="1134406.ADN00_01735"/>
<keyword evidence="3" id="KW-0902">Two-component regulatory system</keyword>
<accession>A0A0P6YEQ5</accession>
<dbReference type="InterPro" id="IPR011712">
    <property type="entry name" value="Sig_transdc_His_kin_sub3_dim/P"/>
</dbReference>
<evidence type="ECO:0000256" key="2">
    <source>
        <dbReference type="ARBA" id="ARBA00022777"/>
    </source>
</evidence>
<keyword evidence="2" id="KW-0418">Kinase</keyword>